<dbReference type="NCBIfam" id="NF033679">
    <property type="entry name" value="DNRLRE_dom"/>
    <property type="match status" value="1"/>
</dbReference>
<sequence>MIKTLFINSKKAVNQCLINKIKVMKNIKTIYFLLIGVLISLMSGCEIQENFEYQNSGSTGEIGVNAWEYIQSSDSLVLLEAAIRRVGLESIYQGMDAKTFIAPTNTAFEEYLAANLYASLDDVPVPILRNTLKYHIVKDVVLFTDPDLADSNNPIAYDTENGQIMFLSHNTNYQGQVNEGTSKQWTIVTSNLVPTNGAMHIVSSIVYFSAPASNLNIPDPSVKTDTIYPKHDAYINGGSNSGVNYGRDIIMKVKNVSDNGNYDRKAYMMFDLNEFDKEGVITDVRLDMAVKFTAAKGVGMNLFAVNDTLWNESSLTFDNATLPTGNPVASLTTTKINTFAFDVTDFFNGLDSRQLVSFVLDGEAGTDETDEFATKENTSLNAPMLIATIASGNNVLDLTTNTGFSVTSGETYVLSSEVLEVTGAAAADIIFTVEEIPQNGWLIRGADILKAGDRLTQLDVNSKNLVYISNGSGTGDAIVLSARDRAGSSLESFSLDITIQ</sequence>
<dbReference type="SUPFAM" id="SSF82153">
    <property type="entry name" value="FAS1 domain"/>
    <property type="match status" value="1"/>
</dbReference>
<evidence type="ECO:0000256" key="2">
    <source>
        <dbReference type="ARBA" id="ARBA00022525"/>
    </source>
</evidence>
<dbReference type="InterPro" id="IPR036378">
    <property type="entry name" value="FAS1_dom_sf"/>
</dbReference>
<dbReference type="InterPro" id="IPR055372">
    <property type="entry name" value="CBM96"/>
</dbReference>
<dbReference type="Proteomes" id="UP001597438">
    <property type="component" value="Unassembled WGS sequence"/>
</dbReference>
<feature type="domain" description="FAS1" evidence="4">
    <location>
        <begin position="63"/>
        <end position="206"/>
    </location>
</feature>
<protein>
    <submittedName>
        <fullName evidence="5">DNRLRE domain-containing protein</fullName>
    </submittedName>
</protein>
<evidence type="ECO:0000259" key="4">
    <source>
        <dbReference type="PROSITE" id="PS50213"/>
    </source>
</evidence>
<accession>A0ABW5XAN7</accession>
<dbReference type="EMBL" id="JBHUOJ010000033">
    <property type="protein sequence ID" value="MFD2834761.1"/>
    <property type="molecule type" value="Genomic_DNA"/>
</dbReference>
<dbReference type="RefSeq" id="WP_251740691.1">
    <property type="nucleotide sequence ID" value="NZ_JBHUOJ010000033.1"/>
</dbReference>
<evidence type="ECO:0000313" key="5">
    <source>
        <dbReference type="EMBL" id="MFD2834761.1"/>
    </source>
</evidence>
<dbReference type="Pfam" id="PF24517">
    <property type="entry name" value="CBM96"/>
    <property type="match status" value="1"/>
</dbReference>
<gene>
    <name evidence="5" type="ORF">ACFSYS_15825</name>
</gene>
<name>A0ABW5XAN7_9FLAO</name>
<dbReference type="Pfam" id="PF16184">
    <property type="entry name" value="Cadherin_3"/>
    <property type="match status" value="1"/>
</dbReference>
<evidence type="ECO:0000313" key="6">
    <source>
        <dbReference type="Proteomes" id="UP001597438"/>
    </source>
</evidence>
<proteinExistence type="predicted"/>
<keyword evidence="2" id="KW-0964">Secreted</keyword>
<comment type="caution">
    <text evidence="5">The sequence shown here is derived from an EMBL/GenBank/DDBJ whole genome shotgun (WGS) entry which is preliminary data.</text>
</comment>
<evidence type="ECO:0000256" key="1">
    <source>
        <dbReference type="ARBA" id="ARBA00004613"/>
    </source>
</evidence>
<keyword evidence="6" id="KW-1185">Reference proteome</keyword>
<reference evidence="6" key="1">
    <citation type="journal article" date="2019" name="Int. J. Syst. Evol. Microbiol.">
        <title>The Global Catalogue of Microorganisms (GCM) 10K type strain sequencing project: providing services to taxonomists for standard genome sequencing and annotation.</title>
        <authorList>
            <consortium name="The Broad Institute Genomics Platform"/>
            <consortium name="The Broad Institute Genome Sequencing Center for Infectious Disease"/>
            <person name="Wu L."/>
            <person name="Ma J."/>
        </authorList>
    </citation>
    <scope>NUCLEOTIDE SEQUENCE [LARGE SCALE GENOMIC DNA]</scope>
    <source>
        <strain evidence="6">KCTC 52925</strain>
    </source>
</reference>
<dbReference type="Gene3D" id="2.30.180.10">
    <property type="entry name" value="FAS1 domain"/>
    <property type="match status" value="1"/>
</dbReference>
<dbReference type="PROSITE" id="PS50213">
    <property type="entry name" value="FAS1"/>
    <property type="match status" value="1"/>
</dbReference>
<keyword evidence="3" id="KW-0732">Signal</keyword>
<comment type="subcellular location">
    <subcellularLocation>
        <location evidence="1">Secreted</location>
    </subcellularLocation>
</comment>
<dbReference type="InterPro" id="IPR000782">
    <property type="entry name" value="FAS1_domain"/>
</dbReference>
<evidence type="ECO:0000256" key="3">
    <source>
        <dbReference type="ARBA" id="ARBA00022729"/>
    </source>
</evidence>
<dbReference type="Pfam" id="PF02469">
    <property type="entry name" value="Fasciclin"/>
    <property type="match status" value="1"/>
</dbReference>
<organism evidence="5 6">
    <name type="scientific">Christiangramia antarctica</name>
    <dbReference type="NCBI Taxonomy" id="2058158"/>
    <lineage>
        <taxon>Bacteria</taxon>
        <taxon>Pseudomonadati</taxon>
        <taxon>Bacteroidota</taxon>
        <taxon>Flavobacteriia</taxon>
        <taxon>Flavobacteriales</taxon>
        <taxon>Flavobacteriaceae</taxon>
        <taxon>Christiangramia</taxon>
    </lineage>
</organism>